<protein>
    <submittedName>
        <fullName evidence="2">Uncharacterized protein</fullName>
    </submittedName>
</protein>
<dbReference type="Proteomes" id="UP000265520">
    <property type="component" value="Unassembled WGS sequence"/>
</dbReference>
<feature type="region of interest" description="Disordered" evidence="1">
    <location>
        <begin position="88"/>
        <end position="151"/>
    </location>
</feature>
<feature type="region of interest" description="Disordered" evidence="1">
    <location>
        <begin position="20"/>
        <end position="62"/>
    </location>
</feature>
<accession>A0A392R2M8</accession>
<evidence type="ECO:0000256" key="1">
    <source>
        <dbReference type="SAM" id="MobiDB-lite"/>
    </source>
</evidence>
<keyword evidence="3" id="KW-1185">Reference proteome</keyword>
<comment type="caution">
    <text evidence="2">The sequence shown here is derived from an EMBL/GenBank/DDBJ whole genome shotgun (WGS) entry which is preliminary data.</text>
</comment>
<evidence type="ECO:0000313" key="3">
    <source>
        <dbReference type="Proteomes" id="UP000265520"/>
    </source>
</evidence>
<feature type="non-terminal residue" evidence="2">
    <location>
        <position position="1"/>
    </location>
</feature>
<proteinExistence type="predicted"/>
<dbReference type="EMBL" id="LXQA010182562">
    <property type="protein sequence ID" value="MCI30838.1"/>
    <property type="molecule type" value="Genomic_DNA"/>
</dbReference>
<reference evidence="2 3" key="1">
    <citation type="journal article" date="2018" name="Front. Plant Sci.">
        <title>Red Clover (Trifolium pratense) and Zigzag Clover (T. medium) - A Picture of Genomic Similarities and Differences.</title>
        <authorList>
            <person name="Dluhosova J."/>
            <person name="Istvanek J."/>
            <person name="Nedelnik J."/>
            <person name="Repkova J."/>
        </authorList>
    </citation>
    <scope>NUCLEOTIDE SEQUENCE [LARGE SCALE GENOMIC DNA]</scope>
    <source>
        <strain evidence="3">cv. 10/8</strain>
        <tissue evidence="2">Leaf</tissue>
    </source>
</reference>
<feature type="compositionally biased region" description="Basic and acidic residues" evidence="1">
    <location>
        <begin position="101"/>
        <end position="122"/>
    </location>
</feature>
<sequence>EVILNFLEDLLRSTGVFVPRRMVPPAPNTDLYKPRKRKRNQEEEELKKRESKKQAGTTSKVVEEKVVDEKIVEEKGDQKVEAVVAEKAQKKNLKRKSSGIKIDEGRSKLIHDKRSKEDRSSTESDDVPLAQKLKQKTSKAYAKEMHKKFST</sequence>
<dbReference type="AlphaFoldDB" id="A0A392R2M8"/>
<organism evidence="2 3">
    <name type="scientific">Trifolium medium</name>
    <dbReference type="NCBI Taxonomy" id="97028"/>
    <lineage>
        <taxon>Eukaryota</taxon>
        <taxon>Viridiplantae</taxon>
        <taxon>Streptophyta</taxon>
        <taxon>Embryophyta</taxon>
        <taxon>Tracheophyta</taxon>
        <taxon>Spermatophyta</taxon>
        <taxon>Magnoliopsida</taxon>
        <taxon>eudicotyledons</taxon>
        <taxon>Gunneridae</taxon>
        <taxon>Pentapetalae</taxon>
        <taxon>rosids</taxon>
        <taxon>fabids</taxon>
        <taxon>Fabales</taxon>
        <taxon>Fabaceae</taxon>
        <taxon>Papilionoideae</taxon>
        <taxon>50 kb inversion clade</taxon>
        <taxon>NPAAA clade</taxon>
        <taxon>Hologalegina</taxon>
        <taxon>IRL clade</taxon>
        <taxon>Trifolieae</taxon>
        <taxon>Trifolium</taxon>
    </lineage>
</organism>
<feature type="non-terminal residue" evidence="2">
    <location>
        <position position="151"/>
    </location>
</feature>
<evidence type="ECO:0000313" key="2">
    <source>
        <dbReference type="EMBL" id="MCI30838.1"/>
    </source>
</evidence>
<name>A0A392R2M8_9FABA</name>